<feature type="compositionally biased region" description="Basic residues" evidence="1">
    <location>
        <begin position="135"/>
        <end position="144"/>
    </location>
</feature>
<dbReference type="EMBL" id="JAECZO010000007">
    <property type="protein sequence ID" value="KAK7200609.1"/>
    <property type="molecule type" value="Genomic_DNA"/>
</dbReference>
<feature type="compositionally biased region" description="Low complexity" evidence="1">
    <location>
        <begin position="183"/>
        <end position="234"/>
    </location>
</feature>
<feature type="compositionally biased region" description="Basic and acidic residues" evidence="1">
    <location>
        <begin position="27"/>
        <end position="36"/>
    </location>
</feature>
<feature type="compositionally biased region" description="Basic and acidic residues" evidence="1">
    <location>
        <begin position="237"/>
        <end position="257"/>
    </location>
</feature>
<feature type="region of interest" description="Disordered" evidence="1">
    <location>
        <begin position="20"/>
        <end position="39"/>
    </location>
</feature>
<keyword evidence="3" id="KW-1185">Reference proteome</keyword>
<evidence type="ECO:0008006" key="4">
    <source>
        <dbReference type="Google" id="ProtNLM"/>
    </source>
</evidence>
<gene>
    <name evidence="2" type="ORF">NESM_000117000</name>
</gene>
<feature type="region of interest" description="Disordered" evidence="1">
    <location>
        <begin position="56"/>
        <end position="257"/>
    </location>
</feature>
<organism evidence="2 3">
    <name type="scientific">Novymonas esmeraldas</name>
    <dbReference type="NCBI Taxonomy" id="1808958"/>
    <lineage>
        <taxon>Eukaryota</taxon>
        <taxon>Discoba</taxon>
        <taxon>Euglenozoa</taxon>
        <taxon>Kinetoplastea</taxon>
        <taxon>Metakinetoplastina</taxon>
        <taxon>Trypanosomatida</taxon>
        <taxon>Trypanosomatidae</taxon>
        <taxon>Novymonas</taxon>
    </lineage>
</organism>
<evidence type="ECO:0000313" key="2">
    <source>
        <dbReference type="EMBL" id="KAK7200609.1"/>
    </source>
</evidence>
<name>A0AAW0F5X3_9TRYP</name>
<feature type="compositionally biased region" description="Polar residues" evidence="1">
    <location>
        <begin position="163"/>
        <end position="182"/>
    </location>
</feature>
<feature type="compositionally biased region" description="Basic and acidic residues" evidence="1">
    <location>
        <begin position="65"/>
        <end position="131"/>
    </location>
</feature>
<dbReference type="Proteomes" id="UP001430356">
    <property type="component" value="Unassembled WGS sequence"/>
</dbReference>
<protein>
    <recommendedName>
        <fullName evidence="4">Chromatin target of PRMT1 protein C-terminal domain-containing protein</fullName>
    </recommendedName>
</protein>
<evidence type="ECO:0000256" key="1">
    <source>
        <dbReference type="SAM" id="MobiDB-lite"/>
    </source>
</evidence>
<dbReference type="AlphaFoldDB" id="A0AAW0F5X3"/>
<accession>A0AAW0F5X3</accession>
<evidence type="ECO:0000313" key="3">
    <source>
        <dbReference type="Proteomes" id="UP001430356"/>
    </source>
</evidence>
<reference evidence="2 3" key="1">
    <citation type="journal article" date="2021" name="MBio">
        <title>A New Model Trypanosomatid, Novymonas esmeraldas: Genomic Perception of Its 'Candidatus Pandoraea novymonadis' Endosymbiont.</title>
        <authorList>
            <person name="Zakharova A."/>
            <person name="Saura A."/>
            <person name="Butenko A."/>
            <person name="Podesvova L."/>
            <person name="Warmusova S."/>
            <person name="Kostygov A.Y."/>
            <person name="Nenarokova A."/>
            <person name="Lukes J."/>
            <person name="Opperdoes F.R."/>
            <person name="Yurchenko V."/>
        </authorList>
    </citation>
    <scope>NUCLEOTIDE SEQUENCE [LARGE SCALE GENOMIC DNA]</scope>
    <source>
        <strain evidence="2 3">E262AT.01</strain>
    </source>
</reference>
<proteinExistence type="predicted"/>
<comment type="caution">
    <text evidence="2">The sequence shown here is derived from an EMBL/GenBank/DDBJ whole genome shotgun (WGS) entry which is preliminary data.</text>
</comment>
<sequence>MARDDHDRRRLRALYDRNSRRVSALADARDRRRGGDDDFAAPRRYVVTERRTRVEGFGRGGTQVRRVERRAAGGRAGEPRANKFSDRSIFRRSGRDRFQRADDAEREDRRERSRNERERRGNAPKVQERRIGSALRRRLRKRGARGGADDRNDVVTKGRGQRASENSGRQRNNKGNQPQRATQQNNRSGGGNQQSSQQRNNVQGGGKKNNNQQQQQQQRNNQQQQQQRNNNNNQPHRPREPQMTHADLDRQLESYHN</sequence>
<feature type="compositionally biased region" description="Basic and acidic residues" evidence="1">
    <location>
        <begin position="147"/>
        <end position="156"/>
    </location>
</feature>